<organism evidence="2">
    <name type="scientific">Streptomyces sp. R33</name>
    <dbReference type="NCBI Taxonomy" id="3238629"/>
    <lineage>
        <taxon>Bacteria</taxon>
        <taxon>Bacillati</taxon>
        <taxon>Actinomycetota</taxon>
        <taxon>Actinomycetes</taxon>
        <taxon>Kitasatosporales</taxon>
        <taxon>Streptomycetaceae</taxon>
        <taxon>Streptomyces</taxon>
    </lineage>
</organism>
<dbReference type="AlphaFoldDB" id="A0AB39Y7X7"/>
<protein>
    <submittedName>
        <fullName evidence="2">Uncharacterized protein</fullName>
    </submittedName>
</protein>
<feature type="chain" id="PRO_5044307407" evidence="1">
    <location>
        <begin position="25"/>
        <end position="88"/>
    </location>
</feature>
<keyword evidence="1" id="KW-0732">Signal</keyword>
<sequence length="88" mass="8727">MRRSARIPGVLAALALALGGVAVAAPAAHADIEACQDIVQLQGVEVTDAIRIGCYVGLVGDEDGCTKGLTQAGVAGIVATAACREAPQ</sequence>
<name>A0AB39Y7X7_9ACTN</name>
<proteinExistence type="predicted"/>
<dbReference type="RefSeq" id="WP_369778700.1">
    <property type="nucleotide sequence ID" value="NZ_CP165727.1"/>
</dbReference>
<dbReference type="EMBL" id="CP165727">
    <property type="protein sequence ID" value="XDV65984.1"/>
    <property type="molecule type" value="Genomic_DNA"/>
</dbReference>
<evidence type="ECO:0000313" key="2">
    <source>
        <dbReference type="EMBL" id="XDV65984.1"/>
    </source>
</evidence>
<accession>A0AB39Y7X7</accession>
<feature type="signal peptide" evidence="1">
    <location>
        <begin position="1"/>
        <end position="24"/>
    </location>
</feature>
<reference evidence="2" key="1">
    <citation type="submission" date="2024-08" db="EMBL/GenBank/DDBJ databases">
        <authorList>
            <person name="Yu S.T."/>
        </authorList>
    </citation>
    <scope>NUCLEOTIDE SEQUENCE</scope>
    <source>
        <strain evidence="2">R33</strain>
    </source>
</reference>
<evidence type="ECO:0000256" key="1">
    <source>
        <dbReference type="SAM" id="SignalP"/>
    </source>
</evidence>
<gene>
    <name evidence="2" type="ORF">AB5J51_25180</name>
</gene>